<dbReference type="PROSITE" id="PS50045">
    <property type="entry name" value="SIGMA54_INTERACT_4"/>
    <property type="match status" value="1"/>
</dbReference>
<evidence type="ECO:0000259" key="4">
    <source>
        <dbReference type="PROSITE" id="PS50045"/>
    </source>
</evidence>
<evidence type="ECO:0000313" key="5">
    <source>
        <dbReference type="EMBL" id="GEU28290.1"/>
    </source>
</evidence>
<dbReference type="PANTHER" id="PTHR32071">
    <property type="entry name" value="TRANSCRIPTIONAL REGULATORY PROTEIN"/>
    <property type="match status" value="1"/>
</dbReference>
<dbReference type="PROSITE" id="PS00688">
    <property type="entry name" value="SIGMA54_INTERACT_3"/>
    <property type="match status" value="1"/>
</dbReference>
<feature type="region of interest" description="Disordered" evidence="3">
    <location>
        <begin position="1226"/>
        <end position="1497"/>
    </location>
</feature>
<dbReference type="GO" id="GO:0006355">
    <property type="term" value="P:regulation of DNA-templated transcription"/>
    <property type="evidence" value="ECO:0007669"/>
    <property type="project" value="InterPro"/>
</dbReference>
<evidence type="ECO:0000256" key="3">
    <source>
        <dbReference type="SAM" id="MobiDB-lite"/>
    </source>
</evidence>
<accession>A0A699GEZ1</accession>
<feature type="compositionally biased region" description="Basic residues" evidence="3">
    <location>
        <begin position="1263"/>
        <end position="1281"/>
    </location>
</feature>
<dbReference type="InterPro" id="IPR002078">
    <property type="entry name" value="Sigma_54_int"/>
</dbReference>
<dbReference type="Gene3D" id="1.10.10.60">
    <property type="entry name" value="Homeodomain-like"/>
    <property type="match status" value="1"/>
</dbReference>
<protein>
    <recommendedName>
        <fullName evidence="4">Sigma-54 factor interaction domain-containing protein</fullName>
    </recommendedName>
</protein>
<dbReference type="InterPro" id="IPR009057">
    <property type="entry name" value="Homeodomain-like_sf"/>
</dbReference>
<feature type="compositionally biased region" description="Basic residues" evidence="3">
    <location>
        <begin position="1334"/>
        <end position="1354"/>
    </location>
</feature>
<organism evidence="5">
    <name type="scientific">Tanacetum cinerariifolium</name>
    <name type="common">Dalmatian daisy</name>
    <name type="synonym">Chrysanthemum cinerariifolium</name>
    <dbReference type="NCBI Taxonomy" id="118510"/>
    <lineage>
        <taxon>Eukaryota</taxon>
        <taxon>Viridiplantae</taxon>
        <taxon>Streptophyta</taxon>
        <taxon>Embryophyta</taxon>
        <taxon>Tracheophyta</taxon>
        <taxon>Spermatophyta</taxon>
        <taxon>Magnoliopsida</taxon>
        <taxon>eudicotyledons</taxon>
        <taxon>Gunneridae</taxon>
        <taxon>Pentapetalae</taxon>
        <taxon>asterids</taxon>
        <taxon>campanulids</taxon>
        <taxon>Asterales</taxon>
        <taxon>Asteraceae</taxon>
        <taxon>Asteroideae</taxon>
        <taxon>Anthemideae</taxon>
        <taxon>Anthemidinae</taxon>
        <taxon>Tanacetum</taxon>
    </lineage>
</organism>
<feature type="domain" description="Sigma-54 factor interaction" evidence="4">
    <location>
        <begin position="1516"/>
        <end position="1537"/>
    </location>
</feature>
<feature type="compositionally biased region" description="Low complexity" evidence="3">
    <location>
        <begin position="1411"/>
        <end position="1431"/>
    </location>
</feature>
<dbReference type="GO" id="GO:0005524">
    <property type="term" value="F:ATP binding"/>
    <property type="evidence" value="ECO:0007669"/>
    <property type="project" value="UniProtKB-KW"/>
</dbReference>
<evidence type="ECO:0000256" key="1">
    <source>
        <dbReference type="ARBA" id="ARBA00022741"/>
    </source>
</evidence>
<keyword evidence="2" id="KW-0067">ATP-binding</keyword>
<dbReference type="Gene3D" id="1.10.8.60">
    <property type="match status" value="1"/>
</dbReference>
<dbReference type="PANTHER" id="PTHR32071:SF35">
    <property type="entry name" value="ANAEROBIC NITRIC OXIDE REDUCTASE TRANSCRIPTION REGULATOR NORR"/>
    <property type="match status" value="1"/>
</dbReference>
<dbReference type="InterPro" id="IPR025944">
    <property type="entry name" value="Sigma_54_int_dom_CS"/>
</dbReference>
<feature type="region of interest" description="Disordered" evidence="3">
    <location>
        <begin position="403"/>
        <end position="436"/>
    </location>
</feature>
<comment type="caution">
    <text evidence="5">The sequence shown here is derived from an EMBL/GenBank/DDBJ whole genome shotgun (WGS) entry which is preliminary data.</text>
</comment>
<gene>
    <name evidence="5" type="ORF">Tci_000268</name>
</gene>
<reference evidence="5" key="1">
    <citation type="journal article" date="2019" name="Sci. Rep.">
        <title>Draft genome of Tanacetum cinerariifolium, the natural source of mosquito coil.</title>
        <authorList>
            <person name="Yamashiro T."/>
            <person name="Shiraishi A."/>
            <person name="Satake H."/>
            <person name="Nakayama K."/>
        </authorList>
    </citation>
    <scope>NUCLEOTIDE SEQUENCE</scope>
</reference>
<feature type="compositionally biased region" description="Low complexity" evidence="3">
    <location>
        <begin position="569"/>
        <end position="586"/>
    </location>
</feature>
<feature type="region of interest" description="Disordered" evidence="3">
    <location>
        <begin position="698"/>
        <end position="774"/>
    </location>
</feature>
<proteinExistence type="predicted"/>
<feature type="compositionally biased region" description="Gly residues" evidence="3">
    <location>
        <begin position="417"/>
        <end position="431"/>
    </location>
</feature>
<dbReference type="EMBL" id="BKCJ010000003">
    <property type="protein sequence ID" value="GEU28290.1"/>
    <property type="molecule type" value="Genomic_DNA"/>
</dbReference>
<dbReference type="SUPFAM" id="SSF46689">
    <property type="entry name" value="Homeodomain-like"/>
    <property type="match status" value="1"/>
</dbReference>
<evidence type="ECO:0000256" key="2">
    <source>
        <dbReference type="ARBA" id="ARBA00022840"/>
    </source>
</evidence>
<feature type="compositionally biased region" description="Basic residues" evidence="3">
    <location>
        <begin position="511"/>
        <end position="541"/>
    </location>
</feature>
<feature type="compositionally biased region" description="Low complexity" evidence="3">
    <location>
        <begin position="715"/>
        <end position="725"/>
    </location>
</feature>
<feature type="compositionally biased region" description="Basic residues" evidence="3">
    <location>
        <begin position="604"/>
        <end position="613"/>
    </location>
</feature>
<keyword evidence="1" id="KW-0547">Nucleotide-binding</keyword>
<sequence>MRHDGQRLGRWNTVDQRFTALERGDAVDGGLHDLADGFFREKCLVAGDDHVGERYQALDHVVADDGGRQILEEQARFLLVHVDGQAAQLARFQRLGGRLGIDQAAPAGIDQDAAALGTGQRGGVDDVARLVGERAMQGHHVAACEQFIDRHVAPAQRLERGGRIAVVADHGAAEARHDARKDGADLAGADHAHGLAVQIKAHQAVEIEIALARAHAGAGDLAVDCQQQADGKLGHRMRRIIGHAHHGNAQLLGGGCVDLVITGGPGGHQARALRGQDGQHVGVHRVVDEHAHGCAAGGQQRGGCGQAVLQEAQLVARRGIGPFQHGFVPAAAGPVSHHCCRLCAGGGHRQGPVAGVGRGAVRGAGGGGRGAPAGAAAADGQPGPAVVFVWRWHCLRRPVLSRPEYGRRRQGQPGRTGRSGRGAGPHAGGGPLAARHRPAPCAGRLCRRRHQHGRAAGGAVAVHGHDVHAAHGGSSRDGVLCDRHDAGRSRAQPAHGNFHHGRAARPAQPGGRRRHPPGTRRRAAGGRYRARGAARRGHPLRSRPSGQRPQRPQRPRLRTVLHLQRPRGRQAAGAAATAASAAGAHPAPAPQRRRPAPDAAPHAGLHRHRRGRHAGPGLWRHPLAAAAAGPRVAGLCRPAAGGAAAGPAAPHRQAAVGHADLGQPGAAQLRADAVPGRGRHLVGRDVCRHVCRQRAAVPGAGGRHRGGAGDRHHAGGAARVPAAVRQRGRHRGGCDRQPGDPGLRQPHRANRPARYRLRDDIPVDDGVEDPAGAGGGDVGVMWRWWPSSTQPYSSALAGPKNSWWVCATGTPNARKPGRQQFRREQAVCGHGAVARLLLAVHVMHRQLPVARSQGVDLGAKRVHTAMAGRVDEYHVAPARQRLLQHRQRGRDADPTTDEHNRLAAIAIIAAIATSATNAAIAERELARRHEQLEHRSFLHLVVQVARCNAARLALDADAVVSAAGLLTVLLRQRVVTAHFHAIDHEAHPDVLASPVSEQRPAIRCSQVERRDLIALHHLARDPEGAGATPAAGRGRLLVVDGRLRPHQQVGQLLVRGAPGRQHGVGGDLGAKHVAYGLQQPRSHQRVVFRQNLQRHVLLDDAPGHVAQRPEVVDVPRIHQHRVGQRARLRAAALMGLVEQGTHLRMVGQQVLVEIRGERFAAAFEQGHGGFDNGALFGVEHDESFLIEVGSGRRPARRGALPAVAGRIAAPVPQRCRGAVATGRRYAGAPGHRWPQRRHAGTAVPGSRPSALRPAAGQPGPHPLCRRLRPARSIRRPGHWRARPPAGARLPRLPAGGRRPALGTGHAGRPRSGTLRPHRHGRPARFSEPGGCDRCHRRAHCHAGAQQHRRARTRRSVSPGRRAPTFRADRQQRRAPAPARRTGRRGSQRPDGADHRRNRRGQGAGGKRPASALGARQQADGAAQLRRAAGAAGRKRTVRAGQVAAGAAKRRAAARGLGPGTPGRYPPDCRHQPRPGRGGAAGPIPRRPVSPADGLSDPGAAVARARVGRAAAGRAALLAYDWPGNVRELEHLVGRSALKALARQGRRARIVTLTAAELGLTGVTPSPAAATPATDGGTAAIDFRSAVDAYERTLVADALARHQQNWAAAARALGMDRGNLNRLARRLGLK</sequence>
<feature type="compositionally biased region" description="Low complexity" evidence="3">
    <location>
        <begin position="1282"/>
        <end position="1302"/>
    </location>
</feature>
<feature type="compositionally biased region" description="Basic residues" evidence="3">
    <location>
        <begin position="745"/>
        <end position="755"/>
    </location>
</feature>
<feature type="region of interest" description="Disordered" evidence="3">
    <location>
        <begin position="487"/>
        <end position="617"/>
    </location>
</feature>
<name>A0A699GEZ1_TANCI</name>
<feature type="compositionally biased region" description="Basic residues" evidence="3">
    <location>
        <begin position="551"/>
        <end position="568"/>
    </location>
</feature>